<comment type="subcellular location">
    <subcellularLocation>
        <location evidence="1">Nucleus</location>
    </subcellularLocation>
</comment>
<sequence>MMLQCQSVKWAVLASAASNKYALTNNIQYQKVALEYYSRGVEDVKRAIGKLCFDQTVPSISLITTVIYLYIYDLWGQDTALDPRGHVAGAVKLLNLRYDKALPLAMTRPFDRLTIESVIYQALLLSIRRPFAPNFHIDSELLYRSEVILGTEALINAADHSSPVLGVSVSLYRLILDIIDFRNLPAQQITADALRHLRTRMKRWEALVLDTGTSNSHLHMQLQARVGKPDPFQKSIMTLYILAASLLLDWSTEILSARHLCVNVVSADSEDRDAFHPNGLSSWQVERALPLLRQPNCVETWSRCFLGVWPLSIFGYAVVNDGEMKRMLRDILRQAYQRTGYGEIGRVLNELETLWKRGTHLHPHRIS</sequence>
<accession>A0A3D8REZ7</accession>
<comment type="caution">
    <text evidence="3">The sequence shown here is derived from an EMBL/GenBank/DDBJ whole genome shotgun (WGS) entry which is preliminary data.</text>
</comment>
<evidence type="ECO:0000256" key="2">
    <source>
        <dbReference type="ARBA" id="ARBA00023242"/>
    </source>
</evidence>
<evidence type="ECO:0000313" key="4">
    <source>
        <dbReference type="Proteomes" id="UP000256690"/>
    </source>
</evidence>
<proteinExistence type="predicted"/>
<protein>
    <recommendedName>
        <fullName evidence="5">Zn(II)2Cys6 transcription factor</fullName>
    </recommendedName>
</protein>
<dbReference type="PANTHER" id="PTHR37534:SF46">
    <property type="entry name" value="ZN(II)2CYS6 TRANSCRIPTION FACTOR (EUROFUNG)"/>
    <property type="match status" value="1"/>
</dbReference>
<dbReference type="Proteomes" id="UP000256690">
    <property type="component" value="Unassembled WGS sequence"/>
</dbReference>
<keyword evidence="4" id="KW-1185">Reference proteome</keyword>
<dbReference type="GO" id="GO:0005634">
    <property type="term" value="C:nucleus"/>
    <property type="evidence" value="ECO:0007669"/>
    <property type="project" value="UniProtKB-SubCell"/>
</dbReference>
<dbReference type="InterPro" id="IPR021858">
    <property type="entry name" value="Fun_TF"/>
</dbReference>
<name>A0A3D8REZ7_9EURO</name>
<dbReference type="STRING" id="1810919.A0A3D8REZ7"/>
<keyword evidence="2" id="KW-0539">Nucleus</keyword>
<dbReference type="EMBL" id="PVWQ01000009">
    <property type="protein sequence ID" value="RDW72454.1"/>
    <property type="molecule type" value="Genomic_DNA"/>
</dbReference>
<evidence type="ECO:0000313" key="3">
    <source>
        <dbReference type="EMBL" id="RDW72454.1"/>
    </source>
</evidence>
<evidence type="ECO:0008006" key="5">
    <source>
        <dbReference type="Google" id="ProtNLM"/>
    </source>
</evidence>
<dbReference type="RefSeq" id="XP_026601674.1">
    <property type="nucleotide sequence ID" value="XM_026749642.1"/>
</dbReference>
<dbReference type="AlphaFoldDB" id="A0A3D8REZ7"/>
<evidence type="ECO:0000256" key="1">
    <source>
        <dbReference type="ARBA" id="ARBA00004123"/>
    </source>
</evidence>
<dbReference type="GeneID" id="38117996"/>
<dbReference type="Pfam" id="PF11951">
    <property type="entry name" value="Fungal_trans_2"/>
    <property type="match status" value="1"/>
</dbReference>
<dbReference type="OrthoDB" id="1919336at2759"/>
<reference evidence="3 4" key="1">
    <citation type="journal article" date="2018" name="IMA Fungus">
        <title>IMA Genome-F 9: Draft genome sequence of Annulohypoxylon stygium, Aspergillus mulundensis, Berkeleyomyces basicola (syn. Thielaviopsis basicola), Ceratocystis smalleyi, two Cercospora beticola strains, Coleophoma cylindrospora, Fusarium fracticaudum, Phialophora cf. hyalina, and Morchella septimelata.</title>
        <authorList>
            <person name="Wingfield B.D."/>
            <person name="Bills G.F."/>
            <person name="Dong Y."/>
            <person name="Huang W."/>
            <person name="Nel W.J."/>
            <person name="Swalarsk-Parry B.S."/>
            <person name="Vaghefi N."/>
            <person name="Wilken P.M."/>
            <person name="An Z."/>
            <person name="de Beer Z.W."/>
            <person name="De Vos L."/>
            <person name="Chen L."/>
            <person name="Duong T.A."/>
            <person name="Gao Y."/>
            <person name="Hammerbacher A."/>
            <person name="Kikkert J.R."/>
            <person name="Li Y."/>
            <person name="Li H."/>
            <person name="Li K."/>
            <person name="Li Q."/>
            <person name="Liu X."/>
            <person name="Ma X."/>
            <person name="Naidoo K."/>
            <person name="Pethybridge S.J."/>
            <person name="Sun J."/>
            <person name="Steenkamp E.T."/>
            <person name="van der Nest M.A."/>
            <person name="van Wyk S."/>
            <person name="Wingfield M.J."/>
            <person name="Xiong C."/>
            <person name="Yue Q."/>
            <person name="Zhang X."/>
        </authorList>
    </citation>
    <scope>NUCLEOTIDE SEQUENCE [LARGE SCALE GENOMIC DNA]</scope>
    <source>
        <strain evidence="3 4">DSM 5745</strain>
    </source>
</reference>
<dbReference type="PANTHER" id="PTHR37534">
    <property type="entry name" value="TRANSCRIPTIONAL ACTIVATOR PROTEIN UGA3"/>
    <property type="match status" value="1"/>
</dbReference>
<organism evidence="3 4">
    <name type="scientific">Aspergillus mulundensis</name>
    <dbReference type="NCBI Taxonomy" id="1810919"/>
    <lineage>
        <taxon>Eukaryota</taxon>
        <taxon>Fungi</taxon>
        <taxon>Dikarya</taxon>
        <taxon>Ascomycota</taxon>
        <taxon>Pezizomycotina</taxon>
        <taxon>Eurotiomycetes</taxon>
        <taxon>Eurotiomycetidae</taxon>
        <taxon>Eurotiales</taxon>
        <taxon>Aspergillaceae</taxon>
        <taxon>Aspergillus</taxon>
        <taxon>Aspergillus subgen. Nidulantes</taxon>
    </lineage>
</organism>
<gene>
    <name evidence="3" type="ORF">DSM5745_07626</name>
</gene>